<accession>A0A9Q9B5M7</accession>
<feature type="region of interest" description="Disordered" evidence="2">
    <location>
        <begin position="441"/>
        <end position="509"/>
    </location>
</feature>
<dbReference type="AlphaFoldDB" id="A0A9Q9B5M7"/>
<reference evidence="3" key="1">
    <citation type="submission" date="2022-06" db="EMBL/GenBank/DDBJ databases">
        <title>Complete genome sequences of two strains of the flax pathogen Septoria linicola.</title>
        <authorList>
            <person name="Lapalu N."/>
            <person name="Simon A."/>
            <person name="Demenou B."/>
            <person name="Paumier D."/>
            <person name="Guillot M.-P."/>
            <person name="Gout L."/>
            <person name="Valade R."/>
        </authorList>
    </citation>
    <scope>NUCLEOTIDE SEQUENCE</scope>
    <source>
        <strain evidence="3">SE15195</strain>
    </source>
</reference>
<organism evidence="3 4">
    <name type="scientific">Septoria linicola</name>
    <dbReference type="NCBI Taxonomy" id="215465"/>
    <lineage>
        <taxon>Eukaryota</taxon>
        <taxon>Fungi</taxon>
        <taxon>Dikarya</taxon>
        <taxon>Ascomycota</taxon>
        <taxon>Pezizomycotina</taxon>
        <taxon>Dothideomycetes</taxon>
        <taxon>Dothideomycetidae</taxon>
        <taxon>Mycosphaerellales</taxon>
        <taxon>Mycosphaerellaceae</taxon>
        <taxon>Septoria</taxon>
    </lineage>
</organism>
<proteinExistence type="predicted"/>
<protein>
    <submittedName>
        <fullName evidence="3">Uncharacterized protein</fullName>
    </submittedName>
</protein>
<evidence type="ECO:0000256" key="2">
    <source>
        <dbReference type="SAM" id="MobiDB-lite"/>
    </source>
</evidence>
<evidence type="ECO:0000256" key="1">
    <source>
        <dbReference type="SAM" id="Coils"/>
    </source>
</evidence>
<feature type="compositionally biased region" description="Basic and acidic residues" evidence="2">
    <location>
        <begin position="481"/>
        <end position="499"/>
    </location>
</feature>
<evidence type="ECO:0000313" key="4">
    <source>
        <dbReference type="Proteomes" id="UP001056384"/>
    </source>
</evidence>
<feature type="compositionally biased region" description="Basic and acidic residues" evidence="2">
    <location>
        <begin position="441"/>
        <end position="474"/>
    </location>
</feature>
<dbReference type="EMBL" id="CP099429">
    <property type="protein sequence ID" value="USW59423.1"/>
    <property type="molecule type" value="Genomic_DNA"/>
</dbReference>
<feature type="coiled-coil region" evidence="1">
    <location>
        <begin position="266"/>
        <end position="294"/>
    </location>
</feature>
<gene>
    <name evidence="3" type="ORF">Slin15195_G127420</name>
</gene>
<evidence type="ECO:0000313" key="3">
    <source>
        <dbReference type="EMBL" id="USW59423.1"/>
    </source>
</evidence>
<name>A0A9Q9B5M7_9PEZI</name>
<dbReference type="Proteomes" id="UP001056384">
    <property type="component" value="Chromosome 12"/>
</dbReference>
<sequence>MVNISESFGDRTYRVQVNQQTQKNGPALPALDGLTEDLDTVNFNNRYALKSLDRLTKTPLAQDINEHLAVRVRGAETASMKEQTMNQQTCLRLLTFLDKQVGFWRDCQLNAYNNIKIAFGVSATTAAVLEADDNFDLSELRVLMGSDDKSKWTLAEVFARVRALDRKVSGAEDLRLQNDALTKSILEKDESITKGEERIKTLEDELKTQNQAVLDAKARENELDLLLKASVEKSWHDAEVDRVESAARDVCSHIRQTLLDEKATAVKDANTTARQQANEVANAHEQLVNEYKGRVSGLGRTLNDLNNHNLCLISSNQSLEAKISGNQSAIDADKQRLQGELENQIKTSSTKIEHLEKKTENLETELADNIKSRDDFRKQFEHTAAELQQERQSWAQEKDNLENQIIDRNTLQSSLNELQSNTVPCLEGEKSRLEGVLESEKKRRRSLSDKLNSVRDALKSEKETTRSQHTEIETAKQLTTRAEEALTKTESKLDREKQASKKKQEKVQELGRTLHQANADKEMAQGDLQRSNAALTNANTAKLEILNLMLLSHGITRITDLEVVARNLVKLWNMDVVKPDKTLEVHPSALDWTLSLVRPCKSDMEPNIMGILLVAAGGSSDWNEVLRLLEIISAQQTSASAPQGLSPYWARFLVGALMVVGTKREVLQDNRELHMLAFLRTVELVLKLGVTVKHQSLKLLYNELMDRNPPPWNGVVVTALAAWFEAILDNPAEERRLTDHMEATDVPICPGVGQCIMTDVEQGFVAVYHWDELTWTILPSNLKNEWVPAPRYLRRNNTIESFQPTLPLLDLYQNFELTGFCPEKMEAYRQHFFEGAC</sequence>
<keyword evidence="1" id="KW-0175">Coiled coil</keyword>
<keyword evidence="4" id="KW-1185">Reference proteome</keyword>
<feature type="coiled-coil region" evidence="1">
    <location>
        <begin position="185"/>
        <end position="219"/>
    </location>
</feature>